<keyword evidence="1" id="KW-1133">Transmembrane helix</keyword>
<keyword evidence="1" id="KW-0812">Transmembrane</keyword>
<evidence type="ECO:0000313" key="3">
    <source>
        <dbReference type="Proteomes" id="UP001374584"/>
    </source>
</evidence>
<organism evidence="2 3">
    <name type="scientific">Phaseolus coccineus</name>
    <name type="common">Scarlet runner bean</name>
    <name type="synonym">Phaseolus multiflorus</name>
    <dbReference type="NCBI Taxonomy" id="3886"/>
    <lineage>
        <taxon>Eukaryota</taxon>
        <taxon>Viridiplantae</taxon>
        <taxon>Streptophyta</taxon>
        <taxon>Embryophyta</taxon>
        <taxon>Tracheophyta</taxon>
        <taxon>Spermatophyta</taxon>
        <taxon>Magnoliopsida</taxon>
        <taxon>eudicotyledons</taxon>
        <taxon>Gunneridae</taxon>
        <taxon>Pentapetalae</taxon>
        <taxon>rosids</taxon>
        <taxon>fabids</taxon>
        <taxon>Fabales</taxon>
        <taxon>Fabaceae</taxon>
        <taxon>Papilionoideae</taxon>
        <taxon>50 kb inversion clade</taxon>
        <taxon>NPAAA clade</taxon>
        <taxon>indigoferoid/millettioid clade</taxon>
        <taxon>Phaseoleae</taxon>
        <taxon>Phaseolus</taxon>
    </lineage>
</organism>
<proteinExistence type="predicted"/>
<name>A0AAN9N9A9_PHACN</name>
<evidence type="ECO:0000313" key="2">
    <source>
        <dbReference type="EMBL" id="KAK7368985.1"/>
    </source>
</evidence>
<keyword evidence="1" id="KW-0472">Membrane</keyword>
<evidence type="ECO:0000256" key="1">
    <source>
        <dbReference type="SAM" id="Phobius"/>
    </source>
</evidence>
<protein>
    <submittedName>
        <fullName evidence="2">Uncharacterized protein</fullName>
    </submittedName>
</protein>
<dbReference type="EMBL" id="JAYMYR010000004">
    <property type="protein sequence ID" value="KAK7368985.1"/>
    <property type="molecule type" value="Genomic_DNA"/>
</dbReference>
<dbReference type="Proteomes" id="UP001374584">
    <property type="component" value="Unassembled WGS sequence"/>
</dbReference>
<reference evidence="2 3" key="1">
    <citation type="submission" date="2024-01" db="EMBL/GenBank/DDBJ databases">
        <title>The genomes of 5 underutilized Papilionoideae crops provide insights into root nodulation and disease resistanc.</title>
        <authorList>
            <person name="Jiang F."/>
        </authorList>
    </citation>
    <scope>NUCLEOTIDE SEQUENCE [LARGE SCALE GENOMIC DNA]</scope>
    <source>
        <strain evidence="2">JINMINGXINNONG_FW02</strain>
        <tissue evidence="2">Leaves</tissue>
    </source>
</reference>
<dbReference type="AlphaFoldDB" id="A0AAN9N9A9"/>
<feature type="transmembrane region" description="Helical" evidence="1">
    <location>
        <begin position="72"/>
        <end position="92"/>
    </location>
</feature>
<keyword evidence="3" id="KW-1185">Reference proteome</keyword>
<gene>
    <name evidence="2" type="ORF">VNO80_11018</name>
</gene>
<sequence>MLMMPMAVQWHATEASEKIPAASGRIFHLIRTIYGGEKPSKKLRCHTKNYHEGSSKYQNLEQDVTPPLELNVLLGLALLFLHLSLLVLFLFCTTLQQRHRNPDADFVTSLPPLPLHNRNSSSRVQVGIKAFNLQSHVSTALLIAATTLLAIIVEILKSKSSKRVQWLLKGVAIAIEEKLLGGCSGCMRAKRKLPTIVSEAQEVSWQSSRSLIRQSSRSLMAKLKKSHMAKLKKSHMAKLKKSLMAKLKKSRTVKLMAKLKKSHSWQSSRNLIHAKLKEVSWQSSKKSHDKAQRRLMAKLKEGSWQFEKTNLQRSHNNVKK</sequence>
<accession>A0AAN9N9A9</accession>
<comment type="caution">
    <text evidence="2">The sequence shown here is derived from an EMBL/GenBank/DDBJ whole genome shotgun (WGS) entry which is preliminary data.</text>
</comment>
<feature type="transmembrane region" description="Helical" evidence="1">
    <location>
        <begin position="137"/>
        <end position="156"/>
    </location>
</feature>